<evidence type="ECO:0000256" key="2">
    <source>
        <dbReference type="ARBA" id="ARBA00022737"/>
    </source>
</evidence>
<dbReference type="Gene3D" id="1.10.1540.10">
    <property type="entry name" value="BEACH domain"/>
    <property type="match status" value="1"/>
</dbReference>
<sequence length="1314" mass="140785">MQSFGELAQLINRDLDGRARYLRGLSASSYSNGSLALCELLAPPWAEEAPKGSAASWKRANNVLLASDRSVWLAGLSPPGPGRHAPPPKASTFDLRLLTQRWREHKLSNYDYLLHLNRLAGRRWGDPGFHPILPWVLDMTAPPDAGIQDPETPCEGWRDLTKTKWRLSKGDEQLDFTFATSDHPHHISDEALSELALCIYKARQLPKETLTRVVRATFEPNEYPGSMQRLYAWTPDECIPEFYSDPAVFASSHPEMADLAVPAWASDAADFVRRHRAALESDRVSNNLHLWIDITFGYKLTGDAAVDAKNWRCGWESGVAYAADVAAVGRVAVQLYHGRLIFAGTDCRVWQQEALALPAAVRPFVQACLLPASVRPSAGMLLESDFFPLPLRIAADFLASLDRGVATTPAGSAAAMLTSLAARAASGEMAGLGVHPQALQLCLPTMLSAAERSTDDTSGSDTQGRIESPSKPSRAGWPERQHKANDRAIPTSQQSTSAGEASGDLAGTGSWNSNRSLTMLNAIAALEGMLPMLPAASLLSTLVSSRLVPGTEELLPSRLVALLLYPRHHPLLTSQLLNRIAGLLLQASKLAGNEQALACDLLPQLLPIFTCSPSQRALYASAQPASARATPRLPSTNRADVAAPEAQVGHEEDSGYWDLVYILYPELAEAVGLALLRDLVPNWALLERTLAARFGWAPSKGQTAQPASRLLASTIRDRLARTRRGSGRDSSNETRSVVSQEGTERQAERASILLDGIGWSVPAKRSPQRAERPAESASPQHPPRSSPLPERSDASQASGPSPQHRHSASRVPWHWLGPITDEDWYLQWQNRQAARPVGSLFWERPWRLKLTMVQRWRAHRERLQALAVDEASGLVVSAGRGHVGGREAEVLRCWQMADASAGPQYTGHEAAVAGLCLVAVPGPCVASWDDDGALHVWSPTTGRQLACFAEPSSNRSQPQASAPPAASRGLQGYRNPSDATSGFRVSPGVEMQGINGFGLAHGGGARQLAGMARMGRTGPSLAGFGPSAGWSQLGGLPTGRQVSAGASAAPPAPPAPALPHIATSDPPQLTNLGSLPGKPASRGYTTVTSTERSGSCQLLAGTGDARLRWLDMAAGVPLADVLCRPSSRHQADEGAVEAVCASPDGWVAAGLASGHASVLDGRCGQLVHSWRAHDLPITAMSAVGDHLLLSASQDCTLKLWDLRKAGQSQQAPALSTSSPQHHQPRRASLHLHTFQGHKDSVAGFAVHQQDVISYSGAYVGVFSLQQPYATHFAPTKLLTQKGSRDPAPIAALCILAYSKLLAIGSSDGLVKLSR</sequence>
<dbReference type="Gene3D" id="2.130.10.10">
    <property type="entry name" value="YVTN repeat-like/Quinoprotein amine dehydrogenase"/>
    <property type="match status" value="2"/>
</dbReference>
<evidence type="ECO:0000313" key="6">
    <source>
        <dbReference type="EMBL" id="KAK9824404.1"/>
    </source>
</evidence>
<feature type="region of interest" description="Disordered" evidence="4">
    <location>
        <begin position="949"/>
        <end position="987"/>
    </location>
</feature>
<protein>
    <recommendedName>
        <fullName evidence="5">BEACH domain-containing protein</fullName>
    </recommendedName>
</protein>
<dbReference type="PANTHER" id="PTHR46866">
    <property type="entry name" value="GH12955P"/>
    <property type="match status" value="1"/>
</dbReference>
<dbReference type="PANTHER" id="PTHR46866:SF1">
    <property type="entry name" value="GH12955P"/>
    <property type="match status" value="1"/>
</dbReference>
<dbReference type="InterPro" id="IPR019775">
    <property type="entry name" value="WD40_repeat_CS"/>
</dbReference>
<dbReference type="Pfam" id="PF02138">
    <property type="entry name" value="Beach"/>
    <property type="match status" value="1"/>
</dbReference>
<evidence type="ECO:0000256" key="1">
    <source>
        <dbReference type="ARBA" id="ARBA00022574"/>
    </source>
</evidence>
<accession>A0AAW1QSF7</accession>
<dbReference type="InterPro" id="IPR015943">
    <property type="entry name" value="WD40/YVTN_repeat-like_dom_sf"/>
</dbReference>
<organism evidence="6 7">
    <name type="scientific">[Myrmecia] bisecta</name>
    <dbReference type="NCBI Taxonomy" id="41462"/>
    <lineage>
        <taxon>Eukaryota</taxon>
        <taxon>Viridiplantae</taxon>
        <taxon>Chlorophyta</taxon>
        <taxon>core chlorophytes</taxon>
        <taxon>Trebouxiophyceae</taxon>
        <taxon>Trebouxiales</taxon>
        <taxon>Trebouxiaceae</taxon>
        <taxon>Myrmecia</taxon>
    </lineage>
</organism>
<comment type="caution">
    <text evidence="6">The sequence shown here is derived from an EMBL/GenBank/DDBJ whole genome shotgun (WGS) entry which is preliminary data.</text>
</comment>
<feature type="region of interest" description="Disordered" evidence="4">
    <location>
        <begin position="719"/>
        <end position="747"/>
    </location>
</feature>
<dbReference type="SUPFAM" id="SSF81837">
    <property type="entry name" value="BEACH domain"/>
    <property type="match status" value="1"/>
</dbReference>
<feature type="region of interest" description="Disordered" evidence="4">
    <location>
        <begin position="763"/>
        <end position="809"/>
    </location>
</feature>
<keyword evidence="2" id="KW-0677">Repeat</keyword>
<dbReference type="PROSITE" id="PS00678">
    <property type="entry name" value="WD_REPEATS_1"/>
    <property type="match status" value="1"/>
</dbReference>
<feature type="compositionally biased region" description="Polar residues" evidence="4">
    <location>
        <begin position="456"/>
        <end position="465"/>
    </location>
</feature>
<evidence type="ECO:0000313" key="7">
    <source>
        <dbReference type="Proteomes" id="UP001489004"/>
    </source>
</evidence>
<evidence type="ECO:0000259" key="5">
    <source>
        <dbReference type="PROSITE" id="PS50197"/>
    </source>
</evidence>
<proteinExistence type="predicted"/>
<feature type="repeat" description="WD" evidence="3">
    <location>
        <begin position="1170"/>
        <end position="1210"/>
    </location>
</feature>
<feature type="region of interest" description="Disordered" evidence="4">
    <location>
        <begin position="450"/>
        <end position="509"/>
    </location>
</feature>
<name>A0AAW1QSF7_9CHLO</name>
<dbReference type="InterPro" id="IPR036322">
    <property type="entry name" value="WD40_repeat_dom_sf"/>
</dbReference>
<evidence type="ECO:0000256" key="3">
    <source>
        <dbReference type="PROSITE-ProRule" id="PRU00221"/>
    </source>
</evidence>
<feature type="compositionally biased region" description="Low complexity" evidence="4">
    <location>
        <begin position="951"/>
        <end position="968"/>
    </location>
</feature>
<dbReference type="InterPro" id="IPR000409">
    <property type="entry name" value="BEACH_dom"/>
</dbReference>
<dbReference type="SUPFAM" id="SSF50978">
    <property type="entry name" value="WD40 repeat-like"/>
    <property type="match status" value="1"/>
</dbReference>
<dbReference type="SMART" id="SM01026">
    <property type="entry name" value="Beach"/>
    <property type="match status" value="1"/>
</dbReference>
<reference evidence="6 7" key="1">
    <citation type="journal article" date="2024" name="Nat. Commun.">
        <title>Phylogenomics reveals the evolutionary origins of lichenization in chlorophyte algae.</title>
        <authorList>
            <person name="Puginier C."/>
            <person name="Libourel C."/>
            <person name="Otte J."/>
            <person name="Skaloud P."/>
            <person name="Haon M."/>
            <person name="Grisel S."/>
            <person name="Petersen M."/>
            <person name="Berrin J.G."/>
            <person name="Delaux P.M."/>
            <person name="Dal Grande F."/>
            <person name="Keller J."/>
        </authorList>
    </citation>
    <scope>NUCLEOTIDE SEQUENCE [LARGE SCALE GENOMIC DNA]</scope>
    <source>
        <strain evidence="6 7">SAG 2043</strain>
    </source>
</reference>
<feature type="region of interest" description="Disordered" evidence="4">
    <location>
        <begin position="1032"/>
        <end position="1089"/>
    </location>
</feature>
<dbReference type="PROSITE" id="PS50197">
    <property type="entry name" value="BEACH"/>
    <property type="match status" value="1"/>
</dbReference>
<dbReference type="InterPro" id="IPR036372">
    <property type="entry name" value="BEACH_dom_sf"/>
</dbReference>
<feature type="domain" description="BEACH" evidence="5">
    <location>
        <begin position="87"/>
        <end position="360"/>
    </location>
</feature>
<feature type="compositionally biased region" description="Polar residues" evidence="4">
    <location>
        <begin position="490"/>
        <end position="499"/>
    </location>
</feature>
<dbReference type="PROSITE" id="PS50082">
    <property type="entry name" value="WD_REPEATS_2"/>
    <property type="match status" value="1"/>
</dbReference>
<dbReference type="Pfam" id="PF00400">
    <property type="entry name" value="WD40"/>
    <property type="match status" value="1"/>
</dbReference>
<keyword evidence="1 3" id="KW-0853">WD repeat</keyword>
<dbReference type="EMBL" id="JALJOR010000002">
    <property type="protein sequence ID" value="KAK9824404.1"/>
    <property type="molecule type" value="Genomic_DNA"/>
</dbReference>
<dbReference type="SMART" id="SM00320">
    <property type="entry name" value="WD40"/>
    <property type="match status" value="6"/>
</dbReference>
<dbReference type="CDD" id="cd06071">
    <property type="entry name" value="Beach"/>
    <property type="match status" value="1"/>
</dbReference>
<dbReference type="Proteomes" id="UP001489004">
    <property type="component" value="Unassembled WGS sequence"/>
</dbReference>
<keyword evidence="7" id="KW-1185">Reference proteome</keyword>
<feature type="compositionally biased region" description="Basic and acidic residues" evidence="4">
    <location>
        <begin position="477"/>
        <end position="486"/>
    </location>
</feature>
<evidence type="ECO:0000256" key="4">
    <source>
        <dbReference type="SAM" id="MobiDB-lite"/>
    </source>
</evidence>
<feature type="compositionally biased region" description="Basic and acidic residues" evidence="4">
    <location>
        <begin position="719"/>
        <end position="732"/>
    </location>
</feature>
<gene>
    <name evidence="6" type="ORF">WJX72_010051</name>
</gene>
<dbReference type="InterPro" id="IPR001680">
    <property type="entry name" value="WD40_rpt"/>
</dbReference>